<keyword evidence="3 4" id="KW-0012">Acyltransferase</keyword>
<dbReference type="Pfam" id="PF02522">
    <property type="entry name" value="Antibiotic_NAT"/>
    <property type="match status" value="1"/>
</dbReference>
<organism evidence="5 6">
    <name type="scientific">Bacillus infantis</name>
    <dbReference type="NCBI Taxonomy" id="324767"/>
    <lineage>
        <taxon>Bacteria</taxon>
        <taxon>Bacillati</taxon>
        <taxon>Bacillota</taxon>
        <taxon>Bacilli</taxon>
        <taxon>Bacillales</taxon>
        <taxon>Bacillaceae</taxon>
        <taxon>Bacillus</taxon>
    </lineage>
</organism>
<dbReference type="PANTHER" id="PTHR11104:SF0">
    <property type="entry name" value="SPBETA PROPHAGE-DERIVED AMINOGLYCOSIDE N(3')-ACETYLTRANSFERASE-LIKE PROTEIN YOKD"/>
    <property type="match status" value="1"/>
</dbReference>
<gene>
    <name evidence="5" type="ORF">FZD51_12995</name>
</gene>
<dbReference type="GO" id="GO:0046353">
    <property type="term" value="F:aminoglycoside 3-N-acetyltransferase activity"/>
    <property type="evidence" value="ECO:0007669"/>
    <property type="project" value="UniProtKB-EC"/>
</dbReference>
<dbReference type="PANTHER" id="PTHR11104">
    <property type="entry name" value="AMINOGLYCOSIDE N3-ACETYLTRANSFERASE"/>
    <property type="match status" value="1"/>
</dbReference>
<keyword evidence="4" id="KW-0046">Antibiotic resistance</keyword>
<evidence type="ECO:0000256" key="3">
    <source>
        <dbReference type="ARBA" id="ARBA00023315"/>
    </source>
</evidence>
<dbReference type="SUPFAM" id="SSF110710">
    <property type="entry name" value="TTHA0583/YokD-like"/>
    <property type="match status" value="1"/>
</dbReference>
<dbReference type="InterPro" id="IPR003679">
    <property type="entry name" value="Amioglycoside_AcTrfase"/>
</dbReference>
<dbReference type="AlphaFoldDB" id="A0A5D4RED6"/>
<evidence type="ECO:0000256" key="2">
    <source>
        <dbReference type="ARBA" id="ARBA00022679"/>
    </source>
</evidence>
<protein>
    <recommendedName>
        <fullName evidence="4">Aminoglycoside N(3)-acetyltransferase</fullName>
        <ecNumber evidence="4">2.3.1.-</ecNumber>
    </recommendedName>
</protein>
<dbReference type="EC" id="2.3.1.-" evidence="4"/>
<evidence type="ECO:0000256" key="4">
    <source>
        <dbReference type="RuleBase" id="RU365031"/>
    </source>
</evidence>
<comment type="catalytic activity">
    <reaction evidence="4">
        <text>a 2-deoxystreptamine antibiotic + acetyl-CoA = an N(3)-acetyl-2-deoxystreptamine antibiotic + CoA + H(+)</text>
        <dbReference type="Rhea" id="RHEA:12665"/>
        <dbReference type="ChEBI" id="CHEBI:15378"/>
        <dbReference type="ChEBI" id="CHEBI:57287"/>
        <dbReference type="ChEBI" id="CHEBI:57288"/>
        <dbReference type="ChEBI" id="CHEBI:57921"/>
        <dbReference type="ChEBI" id="CHEBI:77452"/>
        <dbReference type="EC" id="2.3.1.81"/>
    </reaction>
</comment>
<accession>A0A5D4RED6</accession>
<evidence type="ECO:0000313" key="5">
    <source>
        <dbReference type="EMBL" id="TYS47842.1"/>
    </source>
</evidence>
<comment type="caution">
    <text evidence="5">The sequence shown here is derived from an EMBL/GenBank/DDBJ whole genome shotgun (WGS) entry which is preliminary data.</text>
</comment>
<dbReference type="InterPro" id="IPR028345">
    <property type="entry name" value="Antibiotic_NAT-like"/>
</dbReference>
<proteinExistence type="inferred from homology"/>
<dbReference type="GO" id="GO:0046677">
    <property type="term" value="P:response to antibiotic"/>
    <property type="evidence" value="ECO:0007669"/>
    <property type="project" value="UniProtKB-KW"/>
</dbReference>
<dbReference type="EMBL" id="VTER01000006">
    <property type="protein sequence ID" value="TYS47842.1"/>
    <property type="molecule type" value="Genomic_DNA"/>
</dbReference>
<evidence type="ECO:0000256" key="1">
    <source>
        <dbReference type="ARBA" id="ARBA00006383"/>
    </source>
</evidence>
<evidence type="ECO:0000313" key="6">
    <source>
        <dbReference type="Proteomes" id="UP000322139"/>
    </source>
</evidence>
<keyword evidence="2 4" id="KW-0808">Transferase</keyword>
<comment type="similarity">
    <text evidence="1 4">Belongs to the antibiotic N-acetyltransferase family.</text>
</comment>
<sequence length="276" mass="30425">MSEEKAVSRSTSLITAETLRKDLESLGVREGMTLIVHSSLSSIGWVCGAEQAVIQSLLSAVGEQGTIVMPSQSLGNSDPKYWQNPAVPEEWWDGIREGMPAYDPETTPTRGMGRVAELFRTFPEARRSGHPTVSFSAIGRLAEEMTETHSTDLPFGEESPLAKLYDAGSMVLLIGVGYGNSTSMHLGEYRAGGLKTYKQSSAMMEDGKRIWKTYTEAEVDSDRFPEIGRAFEKEHSVIKGKLGQADCLMMSQKDIVDFTVKWLQKEKGGQINEFEA</sequence>
<name>A0A5D4RED6_9BACI</name>
<dbReference type="RefSeq" id="WP_148975166.1">
    <property type="nucleotide sequence ID" value="NZ_JBNIKU010000008.1"/>
</dbReference>
<reference evidence="5 6" key="1">
    <citation type="submission" date="2019-08" db="EMBL/GenBank/DDBJ databases">
        <title>Bacillus genomes from the desert of Cuatro Cienegas, Coahuila.</title>
        <authorList>
            <person name="Olmedo-Alvarez G."/>
        </authorList>
    </citation>
    <scope>NUCLEOTIDE SEQUENCE [LARGE SCALE GENOMIC DNA]</scope>
    <source>
        <strain evidence="5 6">CH446_14T</strain>
    </source>
</reference>
<dbReference type="Proteomes" id="UP000322139">
    <property type="component" value="Unassembled WGS sequence"/>
</dbReference>